<dbReference type="RefSeq" id="WP_354548444.1">
    <property type="nucleotide sequence ID" value="NZ_JBEPSM010000001.1"/>
</dbReference>
<dbReference type="Proteomes" id="UP001549321">
    <property type="component" value="Unassembled WGS sequence"/>
</dbReference>
<evidence type="ECO:0008006" key="4">
    <source>
        <dbReference type="Google" id="ProtNLM"/>
    </source>
</evidence>
<dbReference type="InterPro" id="IPR032609">
    <property type="entry name" value="DUF4893"/>
</dbReference>
<keyword evidence="1" id="KW-0732">Signal</keyword>
<reference evidence="2 3" key="1">
    <citation type="submission" date="2024-06" db="EMBL/GenBank/DDBJ databases">
        <title>Sorghum-associated microbial communities from plants grown in Nebraska, USA.</title>
        <authorList>
            <person name="Schachtman D."/>
        </authorList>
    </citation>
    <scope>NUCLEOTIDE SEQUENCE [LARGE SCALE GENOMIC DNA]</scope>
    <source>
        <strain evidence="2 3">3207</strain>
    </source>
</reference>
<proteinExistence type="predicted"/>
<sequence>MTPLPKALFTRRFRQMATLLLILVPGSALADGTMAARTLTKTDKERIARYEATQKSAIAEARAKGDKADVATLDALLAGKPQPILGVDIRGDYRCRTIKLGGSLPLTVYGWFNCKIDEDDLGYRLTKTSGSQRLTGRFIDDSANRLLYYGVSFIAGEKPGRYSAKADDDQVGYFLKTGPKSYRLDLPLPKFESKFDIIELQKR</sequence>
<dbReference type="EMBL" id="JBEPSM010000001">
    <property type="protein sequence ID" value="MET4632549.1"/>
    <property type="molecule type" value="Genomic_DNA"/>
</dbReference>
<evidence type="ECO:0000313" key="3">
    <source>
        <dbReference type="Proteomes" id="UP001549321"/>
    </source>
</evidence>
<evidence type="ECO:0000256" key="1">
    <source>
        <dbReference type="SAM" id="SignalP"/>
    </source>
</evidence>
<protein>
    <recommendedName>
        <fullName evidence="4">DUF4893 domain-containing protein</fullName>
    </recommendedName>
</protein>
<name>A0ABV2QU70_9HYPH</name>
<accession>A0ABV2QU70</accession>
<feature type="signal peptide" evidence="1">
    <location>
        <begin position="1"/>
        <end position="30"/>
    </location>
</feature>
<organism evidence="2 3">
    <name type="scientific">Kaistia defluvii</name>
    <dbReference type="NCBI Taxonomy" id="410841"/>
    <lineage>
        <taxon>Bacteria</taxon>
        <taxon>Pseudomonadati</taxon>
        <taxon>Pseudomonadota</taxon>
        <taxon>Alphaproteobacteria</taxon>
        <taxon>Hyphomicrobiales</taxon>
        <taxon>Kaistiaceae</taxon>
        <taxon>Kaistia</taxon>
    </lineage>
</organism>
<evidence type="ECO:0000313" key="2">
    <source>
        <dbReference type="EMBL" id="MET4632549.1"/>
    </source>
</evidence>
<dbReference type="Pfam" id="PF16233">
    <property type="entry name" value="DUF4893"/>
    <property type="match status" value="1"/>
</dbReference>
<keyword evidence="3" id="KW-1185">Reference proteome</keyword>
<gene>
    <name evidence="2" type="ORF">ABIE08_000462</name>
</gene>
<feature type="chain" id="PRO_5046200053" description="DUF4893 domain-containing protein" evidence="1">
    <location>
        <begin position="31"/>
        <end position="203"/>
    </location>
</feature>
<comment type="caution">
    <text evidence="2">The sequence shown here is derived from an EMBL/GenBank/DDBJ whole genome shotgun (WGS) entry which is preliminary data.</text>
</comment>